<dbReference type="EMBL" id="UINC01020974">
    <property type="protein sequence ID" value="SVA87545.1"/>
    <property type="molecule type" value="Genomic_DNA"/>
</dbReference>
<keyword evidence="1" id="KW-0489">Methyltransferase</keyword>
<dbReference type="AlphaFoldDB" id="A0A381ZE13"/>
<keyword evidence="4" id="KW-0694">RNA-binding</keyword>
<feature type="domain" description="Ribosomal RNA adenine methylase transferase N-terminal" evidence="5">
    <location>
        <begin position="1"/>
        <end position="143"/>
    </location>
</feature>
<evidence type="ECO:0000256" key="2">
    <source>
        <dbReference type="ARBA" id="ARBA00022679"/>
    </source>
</evidence>
<name>A0A381ZE13_9ZZZZ</name>
<reference evidence="6" key="1">
    <citation type="submission" date="2018-05" db="EMBL/GenBank/DDBJ databases">
        <authorList>
            <person name="Lanie J.A."/>
            <person name="Ng W.-L."/>
            <person name="Kazmierczak K.M."/>
            <person name="Andrzejewski T.M."/>
            <person name="Davidsen T.M."/>
            <person name="Wayne K.J."/>
            <person name="Tettelin H."/>
            <person name="Glass J.I."/>
            <person name="Rusch D."/>
            <person name="Podicherti R."/>
            <person name="Tsui H.-C.T."/>
            <person name="Winkler M.E."/>
        </authorList>
    </citation>
    <scope>NUCLEOTIDE SEQUENCE</scope>
</reference>
<dbReference type="InterPro" id="IPR020598">
    <property type="entry name" value="rRNA_Ade_methylase_Trfase_N"/>
</dbReference>
<dbReference type="PANTHER" id="PTHR11727">
    <property type="entry name" value="DIMETHYLADENOSINE TRANSFERASE"/>
    <property type="match status" value="1"/>
</dbReference>
<evidence type="ECO:0000256" key="1">
    <source>
        <dbReference type="ARBA" id="ARBA00022603"/>
    </source>
</evidence>
<keyword evidence="2" id="KW-0808">Transferase</keyword>
<dbReference type="GO" id="GO:0000179">
    <property type="term" value="F:rRNA (adenine-N6,N6-)-dimethyltransferase activity"/>
    <property type="evidence" value="ECO:0007669"/>
    <property type="project" value="InterPro"/>
</dbReference>
<dbReference type="Gene3D" id="1.10.8.100">
    <property type="entry name" value="Ribosomal RNA adenine dimethylase-like, domain 2"/>
    <property type="match status" value="1"/>
</dbReference>
<evidence type="ECO:0000256" key="4">
    <source>
        <dbReference type="ARBA" id="ARBA00022884"/>
    </source>
</evidence>
<dbReference type="PROSITE" id="PS51689">
    <property type="entry name" value="SAM_RNA_A_N6_MT"/>
    <property type="match status" value="1"/>
</dbReference>
<dbReference type="GO" id="GO:0003723">
    <property type="term" value="F:RNA binding"/>
    <property type="evidence" value="ECO:0007669"/>
    <property type="project" value="UniProtKB-KW"/>
</dbReference>
<feature type="non-terminal residue" evidence="6">
    <location>
        <position position="1"/>
    </location>
</feature>
<dbReference type="SMART" id="SM00650">
    <property type="entry name" value="rADc"/>
    <property type="match status" value="1"/>
</dbReference>
<proteinExistence type="predicted"/>
<dbReference type="GO" id="GO:0005829">
    <property type="term" value="C:cytosol"/>
    <property type="evidence" value="ECO:0007669"/>
    <property type="project" value="TreeGrafter"/>
</dbReference>
<keyword evidence="3" id="KW-0949">S-adenosyl-L-methionine</keyword>
<protein>
    <recommendedName>
        <fullName evidence="5">Ribosomal RNA adenine methylase transferase N-terminal domain-containing protein</fullName>
    </recommendedName>
</protein>
<gene>
    <name evidence="6" type="ORF">METZ01_LOCUS140399</name>
</gene>
<organism evidence="6">
    <name type="scientific">marine metagenome</name>
    <dbReference type="NCBI Taxonomy" id="408172"/>
    <lineage>
        <taxon>unclassified sequences</taxon>
        <taxon>metagenomes</taxon>
        <taxon>ecological metagenomes</taxon>
    </lineage>
</organism>
<dbReference type="InterPro" id="IPR001737">
    <property type="entry name" value="KsgA/Erm"/>
</dbReference>
<dbReference type="Gene3D" id="3.40.50.150">
    <property type="entry name" value="Vaccinia Virus protein VP39"/>
    <property type="match status" value="1"/>
</dbReference>
<dbReference type="Pfam" id="PF00398">
    <property type="entry name" value="RrnaAD"/>
    <property type="match status" value="1"/>
</dbReference>
<dbReference type="PANTHER" id="PTHR11727:SF7">
    <property type="entry name" value="DIMETHYLADENOSINE TRANSFERASE-RELATED"/>
    <property type="match status" value="1"/>
</dbReference>
<dbReference type="InterPro" id="IPR029063">
    <property type="entry name" value="SAM-dependent_MTases_sf"/>
</dbReference>
<evidence type="ECO:0000259" key="5">
    <source>
        <dbReference type="SMART" id="SM00650"/>
    </source>
</evidence>
<sequence>RSLSESGVFVTAIEIDDKLIFGPLLELREKSNVEIVHGDALTLPNSEMFDTRGSYKLVANLPYNVGTRILRNIVCGPNPPDLSVVMLQREVSRNLTSADGKMGILGAVIGAFAAIKQIFLVKPSSFRPPPKVMSSVIKLEALRPSKVSASYSSLYFDFVVKGFSSPRKQIHNSLSAGLVANSDRVKSTLLKCDIDPERRPQTLTVNEWVDLFCVACEEGYIEQFPSDK</sequence>
<accession>A0A381ZE13</accession>
<dbReference type="InterPro" id="IPR023165">
    <property type="entry name" value="rRNA_Ade_diMease-like_C"/>
</dbReference>
<dbReference type="SUPFAM" id="SSF53335">
    <property type="entry name" value="S-adenosyl-L-methionine-dependent methyltransferases"/>
    <property type="match status" value="1"/>
</dbReference>
<evidence type="ECO:0000256" key="3">
    <source>
        <dbReference type="ARBA" id="ARBA00022691"/>
    </source>
</evidence>
<evidence type="ECO:0000313" key="6">
    <source>
        <dbReference type="EMBL" id="SVA87545.1"/>
    </source>
</evidence>